<name>A0A067P306_PLEO1</name>
<dbReference type="PANTHER" id="PTHR13260">
    <property type="entry name" value="ANAPHASE PROMOTING COMPLEX SUBUNIT 4 APC4"/>
    <property type="match status" value="1"/>
</dbReference>
<dbReference type="Gene3D" id="1.20.5.170">
    <property type="match status" value="1"/>
</dbReference>
<dbReference type="AlphaFoldDB" id="A0A067P306"/>
<feature type="region of interest" description="Disordered" evidence="7">
    <location>
        <begin position="883"/>
        <end position="928"/>
    </location>
</feature>
<evidence type="ECO:0000256" key="5">
    <source>
        <dbReference type="ARBA" id="ARBA00023306"/>
    </source>
</evidence>
<dbReference type="OrthoDB" id="10259843at2759"/>
<dbReference type="GO" id="GO:0005680">
    <property type="term" value="C:anaphase-promoting complex"/>
    <property type="evidence" value="ECO:0007669"/>
    <property type="project" value="InterPro"/>
</dbReference>
<feature type="compositionally biased region" description="Low complexity" evidence="7">
    <location>
        <begin position="958"/>
        <end position="980"/>
    </location>
</feature>
<keyword evidence="5" id="KW-0131">Cell cycle</keyword>
<feature type="compositionally biased region" description="Low complexity" evidence="7">
    <location>
        <begin position="910"/>
        <end position="920"/>
    </location>
</feature>
<dbReference type="GO" id="GO:0003700">
    <property type="term" value="F:DNA-binding transcription factor activity"/>
    <property type="evidence" value="ECO:0007669"/>
    <property type="project" value="InterPro"/>
</dbReference>
<dbReference type="STRING" id="1137138.A0A067P306"/>
<feature type="region of interest" description="Disordered" evidence="7">
    <location>
        <begin position="834"/>
        <end position="869"/>
    </location>
</feature>
<dbReference type="InterPro" id="IPR004827">
    <property type="entry name" value="bZIP"/>
</dbReference>
<evidence type="ECO:0000256" key="3">
    <source>
        <dbReference type="ARBA" id="ARBA00022776"/>
    </source>
</evidence>
<feature type="region of interest" description="Disordered" evidence="7">
    <location>
        <begin position="1135"/>
        <end position="1158"/>
    </location>
</feature>
<feature type="region of interest" description="Disordered" evidence="7">
    <location>
        <begin position="1013"/>
        <end position="1095"/>
    </location>
</feature>
<dbReference type="InParanoid" id="A0A067P306"/>
<feature type="compositionally biased region" description="Polar residues" evidence="7">
    <location>
        <begin position="683"/>
        <end position="694"/>
    </location>
</feature>
<dbReference type="HOGENOM" id="CLU_279131_0_0_1"/>
<feature type="coiled-coil region" evidence="6">
    <location>
        <begin position="729"/>
        <end position="770"/>
    </location>
</feature>
<evidence type="ECO:0000256" key="6">
    <source>
        <dbReference type="SAM" id="Coils"/>
    </source>
</evidence>
<reference evidence="10" key="1">
    <citation type="journal article" date="2014" name="Proc. Natl. Acad. Sci. U.S.A.">
        <title>Extensive sampling of basidiomycete genomes demonstrates inadequacy of the white-rot/brown-rot paradigm for wood decay fungi.</title>
        <authorList>
            <person name="Riley R."/>
            <person name="Salamov A.A."/>
            <person name="Brown D.W."/>
            <person name="Nagy L.G."/>
            <person name="Floudas D."/>
            <person name="Held B.W."/>
            <person name="Levasseur A."/>
            <person name="Lombard V."/>
            <person name="Morin E."/>
            <person name="Otillar R."/>
            <person name="Lindquist E.A."/>
            <person name="Sun H."/>
            <person name="LaButti K.M."/>
            <person name="Schmutz J."/>
            <person name="Jabbour D."/>
            <person name="Luo H."/>
            <person name="Baker S.E."/>
            <person name="Pisabarro A.G."/>
            <person name="Walton J.D."/>
            <person name="Blanchette R.A."/>
            <person name="Henrissat B."/>
            <person name="Martin F."/>
            <person name="Cullen D."/>
            <person name="Hibbett D.S."/>
            <person name="Grigoriev I.V."/>
        </authorList>
    </citation>
    <scope>NUCLEOTIDE SEQUENCE [LARGE SCALE GENOMIC DNA]</scope>
    <source>
        <strain evidence="10">PC15</strain>
    </source>
</reference>
<dbReference type="PANTHER" id="PTHR13260:SF0">
    <property type="entry name" value="ANAPHASE-PROMOTING COMPLEX SUBUNIT 4"/>
    <property type="match status" value="1"/>
</dbReference>
<evidence type="ECO:0000256" key="7">
    <source>
        <dbReference type="SAM" id="MobiDB-lite"/>
    </source>
</evidence>
<accession>A0A067P306</accession>
<sequence length="1158" mass="127471">METNAFSSLAVLNLQSSYSLFESACCPDKDLVVLVSRHGRKDRLSLWKIQGPKIWEVQVGANIQEIVNVAWSPDGSAHSILKILPLLDHLQEDDNQLNAADLFAFQGTQTRSQTKRELPDFMRQWPALQSDPVTASMSSHLPGSNSKSTALDAEASVVGESLLFVADNVGRLFSFLDGSYPTGYVTLQTKHSIKSLFQHSPRSVFTAHLASSAETISPSCFYPTLITMPLLDNRLVRDVAKSSTSARTLLWYIWRLVKDMRAAWLGSESMSGARELGPRWVRALEMKQTADFGEKDSAAILDLTRLLLTGRSTEALADLLGSGEQMSERGIQKWETTVSETLIKLRDFSEKRVTPAFQRLHLVLEEVEGWSLLPQYAAFEFSRDDVDACRHLCARGIVVSSWLASVARRELRRFASFVAWLRFSAVNNLNTSNEGNTGARYDVLEVNNYFMSGLQASPIDKWFVGPIPTFTPEDLGVPDQRQPLQEVLEKARQAAKQGKEEGWRKVISYHPIATSQKDLDHIDRNLDALAQELATRCQRIFAHAAGAVSRSASVTLKCGGECSIVASNELHTNAFDRATLNFWPLCLFRVPYDAATHQQPSRVEVSIREFYLPEGGEEGMPVDLLEVQFFDDEHVVIVYRLPNETATGSYNDLGYESLQADAYVNIYAREKLVMAIVEAWNKGQSPPSSPTENKLQQDDNTSRLSDVALRKKKNADAQAAFRARRANYIATLEETVTSLESVVLQLQDSCREARTEATELKQDNARLRHEFREREKFWRALWQAKKTGQGPELDDLPPLPAFAQPAATMNTQLGSGHMQQYTNDGMAYRASDDPTACNNQYSTNSYSNHSPPMPYASPDIDPSGDCSSHSMATRVAKYAPYPYSMQGPGREGPWPSAITQSGSSGGESGGPSAHSSHSPGYTESPTMTSADMSFVNRYQVDEQKVPLSALESAPYVFSNSRSLSPSSTPPSSSSASLTSPFQFAFPPEGSLDRPDDYRRSHTGAEVTLHGGTADISLAGSGSDGLRYRLGARPPVSNSDRTPMPSLSSLSDNDHASQRDQNSADRDLNQRLRPRRGTAPARTSHSPSPGPPPISGTLAVIKAQAFGALRRTRARTKKGSDGAARLAMDVLEARGIGMGVGAPPSNKRPRLDTDDDDMP</sequence>
<dbReference type="GO" id="GO:0051301">
    <property type="term" value="P:cell division"/>
    <property type="evidence" value="ECO:0007669"/>
    <property type="project" value="UniProtKB-KW"/>
</dbReference>
<evidence type="ECO:0000313" key="9">
    <source>
        <dbReference type="EMBL" id="KDQ30777.1"/>
    </source>
</evidence>
<feature type="compositionally biased region" description="Polar residues" evidence="7">
    <location>
        <begin position="836"/>
        <end position="850"/>
    </location>
</feature>
<dbReference type="Pfam" id="PF12896">
    <property type="entry name" value="ANAPC4"/>
    <property type="match status" value="1"/>
</dbReference>
<evidence type="ECO:0000313" key="10">
    <source>
        <dbReference type="Proteomes" id="UP000027073"/>
    </source>
</evidence>
<dbReference type="GO" id="GO:0034399">
    <property type="term" value="C:nuclear periphery"/>
    <property type="evidence" value="ECO:0007669"/>
    <property type="project" value="TreeGrafter"/>
</dbReference>
<dbReference type="SUPFAM" id="SSF57959">
    <property type="entry name" value="Leucine zipper domain"/>
    <property type="match status" value="1"/>
</dbReference>
<dbReference type="InterPro" id="IPR046347">
    <property type="entry name" value="bZIP_sf"/>
</dbReference>
<keyword evidence="2" id="KW-0132">Cell division</keyword>
<keyword evidence="4" id="KW-0833">Ubl conjugation pathway</keyword>
<organism evidence="9 10">
    <name type="scientific">Pleurotus ostreatus (strain PC15)</name>
    <name type="common">Oyster mushroom</name>
    <dbReference type="NCBI Taxonomy" id="1137138"/>
    <lineage>
        <taxon>Eukaryota</taxon>
        <taxon>Fungi</taxon>
        <taxon>Dikarya</taxon>
        <taxon>Basidiomycota</taxon>
        <taxon>Agaricomycotina</taxon>
        <taxon>Agaricomycetes</taxon>
        <taxon>Agaricomycetidae</taxon>
        <taxon>Agaricales</taxon>
        <taxon>Pleurotineae</taxon>
        <taxon>Pleurotaceae</taxon>
        <taxon>Pleurotus</taxon>
    </lineage>
</organism>
<dbReference type="GO" id="GO:0031145">
    <property type="term" value="P:anaphase-promoting complex-dependent catabolic process"/>
    <property type="evidence" value="ECO:0007669"/>
    <property type="project" value="InterPro"/>
</dbReference>
<feature type="region of interest" description="Disordered" evidence="7">
    <location>
        <begin position="683"/>
        <end position="705"/>
    </location>
</feature>
<dbReference type="InterPro" id="IPR024789">
    <property type="entry name" value="APC4"/>
</dbReference>
<feature type="region of interest" description="Disordered" evidence="7">
    <location>
        <begin position="958"/>
        <end position="998"/>
    </location>
</feature>
<proteinExistence type="predicted"/>
<keyword evidence="3" id="KW-0498">Mitosis</keyword>
<evidence type="ECO:0000256" key="4">
    <source>
        <dbReference type="ARBA" id="ARBA00022786"/>
    </source>
</evidence>
<feature type="compositionally biased region" description="Polar residues" evidence="7">
    <location>
        <begin position="1035"/>
        <end position="1050"/>
    </location>
</feature>
<dbReference type="EMBL" id="KL198006">
    <property type="protein sequence ID" value="KDQ30777.1"/>
    <property type="molecule type" value="Genomic_DNA"/>
</dbReference>
<evidence type="ECO:0000256" key="2">
    <source>
        <dbReference type="ARBA" id="ARBA00022618"/>
    </source>
</evidence>
<dbReference type="VEuPathDB" id="FungiDB:PLEOSDRAFT_1092294"/>
<feature type="domain" description="BZIP" evidence="8">
    <location>
        <begin position="710"/>
        <end position="724"/>
    </location>
</feature>
<evidence type="ECO:0000259" key="8">
    <source>
        <dbReference type="PROSITE" id="PS00036"/>
    </source>
</evidence>
<dbReference type="InterPro" id="IPR024790">
    <property type="entry name" value="APC4_long_dom"/>
</dbReference>
<dbReference type="PROSITE" id="PS00036">
    <property type="entry name" value="BZIP_BASIC"/>
    <property type="match status" value="1"/>
</dbReference>
<evidence type="ECO:0000256" key="1">
    <source>
        <dbReference type="ARBA" id="ARBA00016067"/>
    </source>
</evidence>
<dbReference type="Proteomes" id="UP000027073">
    <property type="component" value="Unassembled WGS sequence"/>
</dbReference>
<keyword evidence="6" id="KW-0175">Coiled coil</keyword>
<feature type="compositionally biased region" description="Basic and acidic residues" evidence="7">
    <location>
        <begin position="1051"/>
        <end position="1069"/>
    </location>
</feature>
<gene>
    <name evidence="9" type="ORF">PLEOSDRAFT_1092294</name>
</gene>
<protein>
    <recommendedName>
        <fullName evidence="1">Anaphase-promoting complex subunit 4</fullName>
    </recommendedName>
</protein>
<dbReference type="GO" id="GO:0070979">
    <property type="term" value="P:protein K11-linked ubiquitination"/>
    <property type="evidence" value="ECO:0007669"/>
    <property type="project" value="TreeGrafter"/>
</dbReference>